<dbReference type="CDD" id="cd00161">
    <property type="entry name" value="beta-trefoil_Ricin-like"/>
    <property type="match status" value="3"/>
</dbReference>
<feature type="transmembrane region" description="Helical" evidence="1">
    <location>
        <begin position="181"/>
        <end position="202"/>
    </location>
</feature>
<reference evidence="3 4" key="1">
    <citation type="journal article" date="2013" name="Curr. Biol.">
        <title>The Genome of the Foraminiferan Reticulomyxa filosa.</title>
        <authorList>
            <person name="Glockner G."/>
            <person name="Hulsmann N."/>
            <person name="Schleicher M."/>
            <person name="Noegel A.A."/>
            <person name="Eichinger L."/>
            <person name="Gallinger C."/>
            <person name="Pawlowski J."/>
            <person name="Sierra R."/>
            <person name="Euteneuer U."/>
            <person name="Pillet L."/>
            <person name="Moustafa A."/>
            <person name="Platzer M."/>
            <person name="Groth M."/>
            <person name="Szafranski K."/>
            <person name="Schliwa M."/>
        </authorList>
    </citation>
    <scope>NUCLEOTIDE SEQUENCE [LARGE SCALE GENOMIC DNA]</scope>
</reference>
<dbReference type="InterPro" id="IPR000772">
    <property type="entry name" value="Ricin_B_lectin"/>
</dbReference>
<dbReference type="SUPFAM" id="SSF50370">
    <property type="entry name" value="Ricin B-like lectins"/>
    <property type="match status" value="2"/>
</dbReference>
<dbReference type="EMBL" id="ASPP01016378">
    <property type="protein sequence ID" value="ETO17568.1"/>
    <property type="molecule type" value="Genomic_DNA"/>
</dbReference>
<keyword evidence="1" id="KW-0812">Transmembrane</keyword>
<feature type="domain" description="Ricin B lectin" evidence="2">
    <location>
        <begin position="426"/>
        <end position="488"/>
    </location>
</feature>
<dbReference type="InterPro" id="IPR035992">
    <property type="entry name" value="Ricin_B-like_lectins"/>
</dbReference>
<organism evidence="3 4">
    <name type="scientific">Reticulomyxa filosa</name>
    <dbReference type="NCBI Taxonomy" id="46433"/>
    <lineage>
        <taxon>Eukaryota</taxon>
        <taxon>Sar</taxon>
        <taxon>Rhizaria</taxon>
        <taxon>Retaria</taxon>
        <taxon>Foraminifera</taxon>
        <taxon>Monothalamids</taxon>
        <taxon>Reticulomyxidae</taxon>
        <taxon>Reticulomyxa</taxon>
    </lineage>
</organism>
<evidence type="ECO:0000259" key="2">
    <source>
        <dbReference type="Pfam" id="PF14200"/>
    </source>
</evidence>
<keyword evidence="1" id="KW-1133">Transmembrane helix</keyword>
<feature type="domain" description="Ricin B lectin" evidence="2">
    <location>
        <begin position="205"/>
        <end position="247"/>
    </location>
</feature>
<evidence type="ECO:0000256" key="1">
    <source>
        <dbReference type="SAM" id="Phobius"/>
    </source>
</evidence>
<proteinExistence type="predicted"/>
<gene>
    <name evidence="3" type="ORF">RFI_19753</name>
</gene>
<dbReference type="Pfam" id="PF14200">
    <property type="entry name" value="RicinB_lectin_2"/>
    <property type="match status" value="3"/>
</dbReference>
<dbReference type="Gene3D" id="2.80.10.50">
    <property type="match status" value="3"/>
</dbReference>
<sequence length="504" mass="60397">MQSDFEDEESEQVTLEPKVDESECYHVKCVSSGRYWECKEIENGRIMIYTQKHLPTSCFFISQLPSGHFRFIWKDDHRRQSHEKEKSIKTHGDSEIVLYYRLCYALDHYQPFMLRVKYSDLFLGVRNASVKNMAPIIQDCYNGKKNKTKMLSLLFHLCFYLCVIMYTCVKKSERKKGDKRYCVILFFYFRYTYTLFFFFFFFQKGGENQQFYFEKAENGYYFVRCASSQKYWDIDEASVANGAPLIQVYICIYIYSFIIYLLIYVLCFFYYIYIYIFIYTYINNKIMTQLPAAIEQISEVQTYVCVYVYVRVQYKLNKAENQQFRVEPCSGPWCRIIARHSELVLNVDNTNMAKAARVQQWTSTWRGNQEFELVVMKEQQMQHNITLDGPYYIRAVHSKKFFQSFEIFFFFFFFGCMFYICMYVYKISGESKSDDAAVLQWKFEGCDQQQFCFEQATEENEYYIKCVHSGKYLDLSCKSIENGTPILQRGLHKVFISLKKKKKK</sequence>
<dbReference type="Proteomes" id="UP000023152">
    <property type="component" value="Unassembled WGS sequence"/>
</dbReference>
<feature type="transmembrane region" description="Helical" evidence="1">
    <location>
        <begin position="150"/>
        <end position="169"/>
    </location>
</feature>
<feature type="transmembrane region" description="Helical" evidence="1">
    <location>
        <begin position="252"/>
        <end position="278"/>
    </location>
</feature>
<dbReference type="AlphaFoldDB" id="X6MUA1"/>
<evidence type="ECO:0000313" key="3">
    <source>
        <dbReference type="EMBL" id="ETO17568.1"/>
    </source>
</evidence>
<keyword evidence="1" id="KW-0472">Membrane</keyword>
<name>X6MUA1_RETFI</name>
<feature type="non-terminal residue" evidence="3">
    <location>
        <position position="504"/>
    </location>
</feature>
<comment type="caution">
    <text evidence="3">The sequence shown here is derived from an EMBL/GenBank/DDBJ whole genome shotgun (WGS) entry which is preliminary data.</text>
</comment>
<feature type="transmembrane region" description="Helical" evidence="1">
    <location>
        <begin position="407"/>
        <end position="425"/>
    </location>
</feature>
<evidence type="ECO:0000313" key="4">
    <source>
        <dbReference type="Proteomes" id="UP000023152"/>
    </source>
</evidence>
<protein>
    <recommendedName>
        <fullName evidence="2">Ricin B lectin domain-containing protein</fullName>
    </recommendedName>
</protein>
<feature type="domain" description="Ricin B lectin" evidence="2">
    <location>
        <begin position="321"/>
        <end position="400"/>
    </location>
</feature>
<accession>X6MUA1</accession>
<keyword evidence="4" id="KW-1185">Reference proteome</keyword>